<dbReference type="EMBL" id="ML978067">
    <property type="protein sequence ID" value="KAF2020202.1"/>
    <property type="molecule type" value="Genomic_DNA"/>
</dbReference>
<dbReference type="GeneID" id="54289155"/>
<keyword evidence="2" id="KW-1185">Reference proteome</keyword>
<name>A0A6A5Y3T6_9PLEO</name>
<gene>
    <name evidence="1" type="ORF">BU24DRAFT_459807</name>
</gene>
<proteinExistence type="predicted"/>
<accession>A0A6A5Y3T6</accession>
<evidence type="ECO:0000313" key="2">
    <source>
        <dbReference type="Proteomes" id="UP000799778"/>
    </source>
</evidence>
<reference evidence="1" key="1">
    <citation type="journal article" date="2020" name="Stud. Mycol.">
        <title>101 Dothideomycetes genomes: a test case for predicting lifestyles and emergence of pathogens.</title>
        <authorList>
            <person name="Haridas S."/>
            <person name="Albert R."/>
            <person name="Binder M."/>
            <person name="Bloem J."/>
            <person name="Labutti K."/>
            <person name="Salamov A."/>
            <person name="Andreopoulos B."/>
            <person name="Baker S."/>
            <person name="Barry K."/>
            <person name="Bills G."/>
            <person name="Bluhm B."/>
            <person name="Cannon C."/>
            <person name="Castanera R."/>
            <person name="Culley D."/>
            <person name="Daum C."/>
            <person name="Ezra D."/>
            <person name="Gonzalez J."/>
            <person name="Henrissat B."/>
            <person name="Kuo A."/>
            <person name="Liang C."/>
            <person name="Lipzen A."/>
            <person name="Lutzoni F."/>
            <person name="Magnuson J."/>
            <person name="Mondo S."/>
            <person name="Nolan M."/>
            <person name="Ohm R."/>
            <person name="Pangilinan J."/>
            <person name="Park H.-J."/>
            <person name="Ramirez L."/>
            <person name="Alfaro M."/>
            <person name="Sun H."/>
            <person name="Tritt A."/>
            <person name="Yoshinaga Y."/>
            <person name="Zwiers L.-H."/>
            <person name="Turgeon B."/>
            <person name="Goodwin S."/>
            <person name="Spatafora J."/>
            <person name="Crous P."/>
            <person name="Grigoriev I."/>
        </authorList>
    </citation>
    <scope>NUCLEOTIDE SEQUENCE</scope>
    <source>
        <strain evidence="1">CBS 175.79</strain>
    </source>
</reference>
<dbReference type="Proteomes" id="UP000799778">
    <property type="component" value="Unassembled WGS sequence"/>
</dbReference>
<dbReference type="OrthoDB" id="3789491at2759"/>
<dbReference type="AlphaFoldDB" id="A0A6A5Y3T6"/>
<evidence type="ECO:0008006" key="3">
    <source>
        <dbReference type="Google" id="ProtNLM"/>
    </source>
</evidence>
<sequence>MSNTIENLIFNSLRDIGVRRAFGPRQVPPFTGTLNRNGIQYEIMDQVTSLPEFPEIPAFVTSSDYNDLSSCCTWAAHYIGDGPAVFIVEHGNAHGSAMPYTPPNLTFGAVTVIDNPATAAWHIHNILDFLVRERRPVYIGVPRHIATLPLSTVAYSADEEGEENAANAASAMLYIF</sequence>
<evidence type="ECO:0000313" key="1">
    <source>
        <dbReference type="EMBL" id="KAF2020202.1"/>
    </source>
</evidence>
<protein>
    <recommendedName>
        <fullName evidence="3">Thiamine pyrophosphate enzyme N-terminal TPP-binding domain-containing protein</fullName>
    </recommendedName>
</protein>
<dbReference type="RefSeq" id="XP_033388541.1">
    <property type="nucleotide sequence ID" value="XM_033531758.1"/>
</dbReference>
<organism evidence="1 2">
    <name type="scientific">Aaosphaeria arxii CBS 175.79</name>
    <dbReference type="NCBI Taxonomy" id="1450172"/>
    <lineage>
        <taxon>Eukaryota</taxon>
        <taxon>Fungi</taxon>
        <taxon>Dikarya</taxon>
        <taxon>Ascomycota</taxon>
        <taxon>Pezizomycotina</taxon>
        <taxon>Dothideomycetes</taxon>
        <taxon>Pleosporomycetidae</taxon>
        <taxon>Pleosporales</taxon>
        <taxon>Pleosporales incertae sedis</taxon>
        <taxon>Aaosphaeria</taxon>
    </lineage>
</organism>